<comment type="similarity">
    <text evidence="2">Belongs to the TAF6 family.</text>
</comment>
<dbReference type="GO" id="GO:0046695">
    <property type="term" value="C:SLIK (SAGA-like) complex"/>
    <property type="evidence" value="ECO:0007669"/>
    <property type="project" value="InterPro"/>
</dbReference>
<dbReference type="SMART" id="SM00803">
    <property type="entry name" value="TAF"/>
    <property type="match status" value="1"/>
</dbReference>
<dbReference type="GO" id="GO:0046982">
    <property type="term" value="F:protein heterodimerization activity"/>
    <property type="evidence" value="ECO:0007669"/>
    <property type="project" value="InterPro"/>
</dbReference>
<evidence type="ECO:0000256" key="6">
    <source>
        <dbReference type="ARBA" id="ARBA00040091"/>
    </source>
</evidence>
<dbReference type="EMBL" id="HBUE01151660">
    <property type="protein sequence ID" value="CAG6505606.1"/>
    <property type="molecule type" value="Transcribed_RNA"/>
</dbReference>
<feature type="domain" description="TATA box binding protein associated factor (TAF) histone-like fold" evidence="8">
    <location>
        <begin position="11"/>
        <end position="75"/>
    </location>
</feature>
<dbReference type="CDD" id="cd08050">
    <property type="entry name" value="TAF6C"/>
    <property type="match status" value="1"/>
</dbReference>
<dbReference type="GO" id="GO:0051123">
    <property type="term" value="P:RNA polymerase II preinitiation complex assembly"/>
    <property type="evidence" value="ECO:0007669"/>
    <property type="project" value="TreeGrafter"/>
</dbReference>
<dbReference type="InterPro" id="IPR016024">
    <property type="entry name" value="ARM-type_fold"/>
</dbReference>
<keyword evidence="5" id="KW-0539">Nucleus</keyword>
<organism evidence="9">
    <name type="scientific">Culex pipiens</name>
    <name type="common">House mosquito</name>
    <dbReference type="NCBI Taxonomy" id="7175"/>
    <lineage>
        <taxon>Eukaryota</taxon>
        <taxon>Metazoa</taxon>
        <taxon>Ecdysozoa</taxon>
        <taxon>Arthropoda</taxon>
        <taxon>Hexapoda</taxon>
        <taxon>Insecta</taxon>
        <taxon>Pterygota</taxon>
        <taxon>Neoptera</taxon>
        <taxon>Endopterygota</taxon>
        <taxon>Diptera</taxon>
        <taxon>Nematocera</taxon>
        <taxon>Culicoidea</taxon>
        <taxon>Culicidae</taxon>
        <taxon>Culicinae</taxon>
        <taxon>Culicini</taxon>
        <taxon>Culex</taxon>
        <taxon>Culex</taxon>
    </lineage>
</organism>
<evidence type="ECO:0000256" key="1">
    <source>
        <dbReference type="ARBA" id="ARBA00004123"/>
    </source>
</evidence>
<dbReference type="PANTHER" id="PTHR10221:SF9">
    <property type="entry name" value="TRANSCRIPTION INITIATION FACTOR TFIID SUBUNIT 6"/>
    <property type="match status" value="1"/>
</dbReference>
<proteinExistence type="inferred from homology"/>
<feature type="region of interest" description="Disordered" evidence="7">
    <location>
        <begin position="488"/>
        <end position="521"/>
    </location>
</feature>
<dbReference type="SUPFAM" id="SSF47113">
    <property type="entry name" value="Histone-fold"/>
    <property type="match status" value="1"/>
</dbReference>
<evidence type="ECO:0000256" key="2">
    <source>
        <dbReference type="ARBA" id="ARBA00007688"/>
    </source>
</evidence>
<evidence type="ECO:0000259" key="8">
    <source>
        <dbReference type="SMART" id="SM00803"/>
    </source>
</evidence>
<dbReference type="InterPro" id="IPR004823">
    <property type="entry name" value="TAF_TATA-bd_Histone-like_dom"/>
</dbReference>
<dbReference type="GO" id="GO:0003713">
    <property type="term" value="F:transcription coactivator activity"/>
    <property type="evidence" value="ECO:0007669"/>
    <property type="project" value="TreeGrafter"/>
</dbReference>
<keyword evidence="4" id="KW-0804">Transcription</keyword>
<feature type="region of interest" description="Disordered" evidence="7">
    <location>
        <begin position="591"/>
        <end position="614"/>
    </location>
</feature>
<dbReference type="GO" id="GO:0016251">
    <property type="term" value="F:RNA polymerase II general transcription initiation factor activity"/>
    <property type="evidence" value="ECO:0007669"/>
    <property type="project" value="InterPro"/>
</dbReference>
<feature type="compositionally biased region" description="Low complexity" evidence="7">
    <location>
        <begin position="500"/>
        <end position="521"/>
    </location>
</feature>
<dbReference type="SUPFAM" id="SSF48371">
    <property type="entry name" value="ARM repeat"/>
    <property type="match status" value="1"/>
</dbReference>
<dbReference type="Pfam" id="PF02969">
    <property type="entry name" value="TAF"/>
    <property type="match status" value="1"/>
</dbReference>
<dbReference type="GO" id="GO:0000124">
    <property type="term" value="C:SAGA complex"/>
    <property type="evidence" value="ECO:0007669"/>
    <property type="project" value="InterPro"/>
</dbReference>
<evidence type="ECO:0000256" key="5">
    <source>
        <dbReference type="ARBA" id="ARBA00023242"/>
    </source>
</evidence>
<dbReference type="PANTHER" id="PTHR10221">
    <property type="entry name" value="TRANSCRIPTION INITIATION FACTOR TFIID SUBUNIT 6"/>
    <property type="match status" value="1"/>
</dbReference>
<evidence type="ECO:0000313" key="9">
    <source>
        <dbReference type="EMBL" id="CAG6505606.1"/>
    </source>
</evidence>
<sequence>MSDGDKTMYGTTLSLESIKVIAESIGVGSLPDDAAKELADDVSIKLKQIVQDAAKFMHHSKRMKMSIADIDHSLKVRNIEPQYGFVSPDFIPFRFASGGGRELHFIEEKEIDLAEVIQTAPPKIPLDITLRAHWLCVDGVQPTIPENPPPLSKDVQALDSVNPVNKLDKAHIKDTTGKPAIGKAHKLKNVETVHVKQLATHELSVEQQLYYKEITEACVGSDEARRAEALTSLACDPGLHEMLPRMCTFIAEGVKVNVVQNNLALLIYLMRMVRALLDNPALYLEKYLHELIPSVSTCIVSRQLCMRPELDNHWALRDFAARLMAQICKNFNTSTNNLQTRVTRLFSAALQNDKTPLSSLYGALEGLSELGTEVIKVFIIPRLRFISDRVEVHLQGSNISAVDKIAAGHIRAMLQKVCSPVLKTLRNPPDVVEEYKKDYGFLGPTIHQGVIKARTAPPTAPTCTSSSSVSVNNVSIVTTAATTPARPQTPLISSVVNKPSGSGAIQRQSSSQGGSSASGQQKFVIVSQRQQTPSPSQDDFVGIIQQSQRSSVGGSSQQGLIKIEPQSGAAAVAAQKLVVINQSTPQQGPAANVITIGGTQTGPPPELDDLSHLA</sequence>
<accession>A0A8D8D5N6</accession>
<dbReference type="EMBL" id="HBUE01141830">
    <property type="protein sequence ID" value="CAG6501139.1"/>
    <property type="molecule type" value="Transcribed_RNA"/>
</dbReference>
<dbReference type="Pfam" id="PF07571">
    <property type="entry name" value="TAF6_C"/>
    <property type="match status" value="1"/>
</dbReference>
<evidence type="ECO:0000256" key="7">
    <source>
        <dbReference type="SAM" id="MobiDB-lite"/>
    </source>
</evidence>
<dbReference type="FunFam" id="1.10.20.10:FF:000030">
    <property type="entry name" value="Transcription initiation factor TFIID subunit 6"/>
    <property type="match status" value="1"/>
</dbReference>
<dbReference type="Gene3D" id="1.10.20.10">
    <property type="entry name" value="Histone, subunit A"/>
    <property type="match status" value="1"/>
</dbReference>
<dbReference type="InterPro" id="IPR037796">
    <property type="entry name" value="TAF6"/>
</dbReference>
<dbReference type="AlphaFoldDB" id="A0A8D8D5N6"/>
<comment type="subcellular location">
    <subcellularLocation>
        <location evidence="1">Nucleus</location>
    </subcellularLocation>
</comment>
<reference evidence="9" key="1">
    <citation type="submission" date="2021-05" db="EMBL/GenBank/DDBJ databases">
        <authorList>
            <person name="Alioto T."/>
            <person name="Alioto T."/>
            <person name="Gomez Garrido J."/>
        </authorList>
    </citation>
    <scope>NUCLEOTIDE SEQUENCE</scope>
</reference>
<dbReference type="CDD" id="cd22931">
    <property type="entry name" value="HFD_TAF6"/>
    <property type="match status" value="1"/>
</dbReference>
<name>A0A8D8D5N6_CULPI</name>
<evidence type="ECO:0000256" key="3">
    <source>
        <dbReference type="ARBA" id="ARBA00023015"/>
    </source>
</evidence>
<dbReference type="FunFam" id="1.25.40.770:FF:000001">
    <property type="entry name" value="Transcription initiation factor TFIID subunit 6"/>
    <property type="match status" value="1"/>
</dbReference>
<dbReference type="Gene3D" id="1.25.40.770">
    <property type="entry name" value="TAF6, C-terminal HEAT repeat domain"/>
    <property type="match status" value="1"/>
</dbReference>
<protein>
    <recommendedName>
        <fullName evidence="6">Transcription initiation factor TFIID subunit 6</fullName>
    </recommendedName>
</protein>
<keyword evidence="3" id="KW-0805">Transcription regulation</keyword>
<dbReference type="InterPro" id="IPR046344">
    <property type="entry name" value="TAF6_C_sf"/>
</dbReference>
<dbReference type="EMBL" id="HBUE01256661">
    <property type="protein sequence ID" value="CAG6556905.1"/>
    <property type="molecule type" value="Transcribed_RNA"/>
</dbReference>
<evidence type="ECO:0000256" key="4">
    <source>
        <dbReference type="ARBA" id="ARBA00023163"/>
    </source>
</evidence>
<dbReference type="GO" id="GO:0005669">
    <property type="term" value="C:transcription factor TFIID complex"/>
    <property type="evidence" value="ECO:0007669"/>
    <property type="project" value="InterPro"/>
</dbReference>
<dbReference type="InterPro" id="IPR011442">
    <property type="entry name" value="TAF6_C"/>
</dbReference>
<dbReference type="InterPro" id="IPR009072">
    <property type="entry name" value="Histone-fold"/>
</dbReference>